<dbReference type="PANTHER" id="PTHR31900:SF30">
    <property type="entry name" value="SUPERFAMILY PROTEIN, PUTATIVE-RELATED"/>
    <property type="match status" value="1"/>
</dbReference>
<dbReference type="PANTHER" id="PTHR31900">
    <property type="entry name" value="F-BOX/RNI SUPERFAMILY PROTEIN-RELATED"/>
    <property type="match status" value="1"/>
</dbReference>
<evidence type="ECO:0000313" key="2">
    <source>
        <dbReference type="Proteomes" id="UP001443914"/>
    </source>
</evidence>
<dbReference type="AlphaFoldDB" id="A0AAW1JSW0"/>
<dbReference type="InterPro" id="IPR050232">
    <property type="entry name" value="FBL13/AtMIF1-like"/>
</dbReference>
<dbReference type="InterPro" id="IPR032675">
    <property type="entry name" value="LRR_dom_sf"/>
</dbReference>
<evidence type="ECO:0000313" key="1">
    <source>
        <dbReference type="EMBL" id="KAK9706138.1"/>
    </source>
</evidence>
<keyword evidence="2" id="KW-1185">Reference proteome</keyword>
<organism evidence="1 2">
    <name type="scientific">Saponaria officinalis</name>
    <name type="common">Common soapwort</name>
    <name type="synonym">Lychnis saponaria</name>
    <dbReference type="NCBI Taxonomy" id="3572"/>
    <lineage>
        <taxon>Eukaryota</taxon>
        <taxon>Viridiplantae</taxon>
        <taxon>Streptophyta</taxon>
        <taxon>Embryophyta</taxon>
        <taxon>Tracheophyta</taxon>
        <taxon>Spermatophyta</taxon>
        <taxon>Magnoliopsida</taxon>
        <taxon>eudicotyledons</taxon>
        <taxon>Gunneridae</taxon>
        <taxon>Pentapetalae</taxon>
        <taxon>Caryophyllales</taxon>
        <taxon>Caryophyllaceae</taxon>
        <taxon>Caryophylleae</taxon>
        <taxon>Saponaria</taxon>
    </lineage>
</organism>
<comment type="caution">
    <text evidence="1">The sequence shown here is derived from an EMBL/GenBank/DDBJ whole genome shotgun (WGS) entry which is preliminary data.</text>
</comment>
<accession>A0AAW1JSW0</accession>
<dbReference type="SUPFAM" id="SSF52047">
    <property type="entry name" value="RNI-like"/>
    <property type="match status" value="1"/>
</dbReference>
<name>A0AAW1JSW0_SAPOF</name>
<protein>
    <submittedName>
        <fullName evidence="1">Uncharacterized protein</fullName>
    </submittedName>
</protein>
<sequence>MIYSLSFLPTNCAIGTCILSCRLSLQNISKAQKTSFKNFVDMVLLLHQVSPLKNCRTIVDLKLDTCIIGFQVPESSCLRNLKLLHLSSITFLDTDSFGTFFYACPLLQELTVSTCKWPTPTDSDCHLCLSSRKLIHLTIISFKGRIEVDAPNLAYLEYCSRGLDVALSLKKSDCLVTACLKVPFTENSALIQLAPALIKVIQYAKELQLLDGVGQYLTRAEDNQIRSFPNLVKFYIGRCSYDTWKFVTYWLTNLHRLETLIFKQGVVKSGSRKKEWHPMLPFSSRVNVIEIHNFVGKVTELVILKHFLGNAKVP</sequence>
<dbReference type="Gene3D" id="3.80.10.10">
    <property type="entry name" value="Ribonuclease Inhibitor"/>
    <property type="match status" value="1"/>
</dbReference>
<reference evidence="1" key="1">
    <citation type="submission" date="2024-03" db="EMBL/GenBank/DDBJ databases">
        <title>WGS assembly of Saponaria officinalis var. Norfolk2.</title>
        <authorList>
            <person name="Jenkins J."/>
            <person name="Shu S."/>
            <person name="Grimwood J."/>
            <person name="Barry K."/>
            <person name="Goodstein D."/>
            <person name="Schmutz J."/>
            <person name="Leebens-Mack J."/>
            <person name="Osbourn A."/>
        </authorList>
    </citation>
    <scope>NUCLEOTIDE SEQUENCE [LARGE SCALE GENOMIC DNA]</scope>
    <source>
        <strain evidence="1">JIC</strain>
    </source>
</reference>
<proteinExistence type="predicted"/>
<gene>
    <name evidence="1" type="ORF">RND81_07G106200</name>
</gene>
<dbReference type="EMBL" id="JBDFQZ010000007">
    <property type="protein sequence ID" value="KAK9706138.1"/>
    <property type="molecule type" value="Genomic_DNA"/>
</dbReference>
<dbReference type="Proteomes" id="UP001443914">
    <property type="component" value="Unassembled WGS sequence"/>
</dbReference>